<evidence type="ECO:0000313" key="2">
    <source>
        <dbReference type="Proteomes" id="UP000828390"/>
    </source>
</evidence>
<gene>
    <name evidence="1" type="ORF">DPMN_138540</name>
</gene>
<comment type="caution">
    <text evidence="1">The sequence shown here is derived from an EMBL/GenBank/DDBJ whole genome shotgun (WGS) entry which is preliminary data.</text>
</comment>
<dbReference type="EMBL" id="JAIWYP010000006">
    <property type="protein sequence ID" value="KAH3810154.1"/>
    <property type="molecule type" value="Genomic_DNA"/>
</dbReference>
<proteinExistence type="predicted"/>
<protein>
    <submittedName>
        <fullName evidence="1">Uncharacterized protein</fullName>
    </submittedName>
</protein>
<dbReference type="Proteomes" id="UP000828390">
    <property type="component" value="Unassembled WGS sequence"/>
</dbReference>
<reference evidence="1" key="1">
    <citation type="journal article" date="2019" name="bioRxiv">
        <title>The Genome of the Zebra Mussel, Dreissena polymorpha: A Resource for Invasive Species Research.</title>
        <authorList>
            <person name="McCartney M.A."/>
            <person name="Auch B."/>
            <person name="Kono T."/>
            <person name="Mallez S."/>
            <person name="Zhang Y."/>
            <person name="Obille A."/>
            <person name="Becker A."/>
            <person name="Abrahante J.E."/>
            <person name="Garbe J."/>
            <person name="Badalamenti J.P."/>
            <person name="Herman A."/>
            <person name="Mangelson H."/>
            <person name="Liachko I."/>
            <person name="Sullivan S."/>
            <person name="Sone E.D."/>
            <person name="Koren S."/>
            <person name="Silverstein K.A.T."/>
            <person name="Beckman K.B."/>
            <person name="Gohl D.M."/>
        </authorList>
    </citation>
    <scope>NUCLEOTIDE SEQUENCE</scope>
    <source>
        <strain evidence="1">Duluth1</strain>
        <tissue evidence="1">Whole animal</tissue>
    </source>
</reference>
<reference evidence="1" key="2">
    <citation type="submission" date="2020-11" db="EMBL/GenBank/DDBJ databases">
        <authorList>
            <person name="McCartney M.A."/>
            <person name="Auch B."/>
            <person name="Kono T."/>
            <person name="Mallez S."/>
            <person name="Becker A."/>
            <person name="Gohl D.M."/>
            <person name="Silverstein K.A.T."/>
            <person name="Koren S."/>
            <person name="Bechman K.B."/>
            <person name="Herman A."/>
            <person name="Abrahante J.E."/>
            <person name="Garbe J."/>
        </authorList>
    </citation>
    <scope>NUCLEOTIDE SEQUENCE</scope>
    <source>
        <strain evidence="1">Duluth1</strain>
        <tissue evidence="1">Whole animal</tissue>
    </source>
</reference>
<keyword evidence="2" id="KW-1185">Reference proteome</keyword>
<evidence type="ECO:0000313" key="1">
    <source>
        <dbReference type="EMBL" id="KAH3810154.1"/>
    </source>
</evidence>
<organism evidence="1 2">
    <name type="scientific">Dreissena polymorpha</name>
    <name type="common">Zebra mussel</name>
    <name type="synonym">Mytilus polymorpha</name>
    <dbReference type="NCBI Taxonomy" id="45954"/>
    <lineage>
        <taxon>Eukaryota</taxon>
        <taxon>Metazoa</taxon>
        <taxon>Spiralia</taxon>
        <taxon>Lophotrochozoa</taxon>
        <taxon>Mollusca</taxon>
        <taxon>Bivalvia</taxon>
        <taxon>Autobranchia</taxon>
        <taxon>Heteroconchia</taxon>
        <taxon>Euheterodonta</taxon>
        <taxon>Imparidentia</taxon>
        <taxon>Neoheterodontei</taxon>
        <taxon>Myida</taxon>
        <taxon>Dreissenoidea</taxon>
        <taxon>Dreissenidae</taxon>
        <taxon>Dreissena</taxon>
    </lineage>
</organism>
<name>A0A9D4JHD5_DREPO</name>
<accession>A0A9D4JHD5</accession>
<dbReference type="AlphaFoldDB" id="A0A9D4JHD5"/>
<sequence length="56" mass="6327">MEKGCRRQNPHRKARAAVHQLKNMSSSEIGTPPISGFLLHTRSQCYWKPGEPQSPP</sequence>